<evidence type="ECO:0000313" key="3">
    <source>
        <dbReference type="EMBL" id="OQP33903.1"/>
    </source>
</evidence>
<evidence type="ECO:0000313" key="4">
    <source>
        <dbReference type="Proteomes" id="UP000192769"/>
    </source>
</evidence>
<organism evidence="3 4">
    <name type="scientific">Pantoea latae</name>
    <dbReference type="NCBI Taxonomy" id="1964541"/>
    <lineage>
        <taxon>Bacteria</taxon>
        <taxon>Pseudomonadati</taxon>
        <taxon>Pseudomonadota</taxon>
        <taxon>Gammaproteobacteria</taxon>
        <taxon>Enterobacterales</taxon>
        <taxon>Erwiniaceae</taxon>
        <taxon>Pantoea</taxon>
    </lineage>
</organism>
<comment type="caution">
    <text evidence="3">The sequence shown here is derived from an EMBL/GenBank/DDBJ whole genome shotgun (WGS) entry which is preliminary data.</text>
</comment>
<name>A0A1V9DJ76_9GAMM</name>
<dbReference type="EMBL" id="MWUE01000015">
    <property type="protein sequence ID" value="OQP33903.1"/>
    <property type="molecule type" value="Genomic_DNA"/>
</dbReference>
<dbReference type="NCBIfam" id="TIGR01610">
    <property type="entry name" value="phage_O_Nterm"/>
    <property type="match status" value="1"/>
</dbReference>
<dbReference type="Pfam" id="PF04492">
    <property type="entry name" value="Phage_rep_O"/>
    <property type="match status" value="1"/>
</dbReference>
<dbReference type="AlphaFoldDB" id="A0A1V9DJ76"/>
<proteinExistence type="predicted"/>
<protein>
    <submittedName>
        <fullName evidence="3">Replication protein O</fullName>
    </submittedName>
</protein>
<feature type="domain" description="Bacteriophage lambda Replication protein O N-terminal" evidence="2">
    <location>
        <begin position="21"/>
        <end position="115"/>
    </location>
</feature>
<dbReference type="InterPro" id="IPR036388">
    <property type="entry name" value="WH-like_DNA-bd_sf"/>
</dbReference>
<dbReference type="OrthoDB" id="6313655at2"/>
<sequence>MSLALANVTPIRPELRVVEQRVADTDDGYTRLANELYEELIGANLTRNQAKVAHAVCRKTYGFNKKMDRIADSQISQLTRLPRQKVNKAKNELIQMGVLVREGMLIGPNKNLAEWQIPECHQDGVTVTKTVTKSVTKTVTGLSPKQGHTKDTITKDKKDIKNTSENSGESSDERLKSLPVVRPDAAIHSPKGDKWGNADDLLAAQWIFSRVQVITPTAQQPNWPAWANDIRLMRDSLKVSHREICEVFTWANGNQFWQTNILSPSKLRKQWATLKAQMSQPARNAPSSSQQQIPHWNDRREWEENFI</sequence>
<accession>A0A1V9DJ76</accession>
<evidence type="ECO:0000256" key="1">
    <source>
        <dbReference type="SAM" id="MobiDB-lite"/>
    </source>
</evidence>
<keyword evidence="4" id="KW-1185">Reference proteome</keyword>
<feature type="compositionally biased region" description="Basic and acidic residues" evidence="1">
    <location>
        <begin position="148"/>
        <end position="162"/>
    </location>
</feature>
<dbReference type="GO" id="GO:0006260">
    <property type="term" value="P:DNA replication"/>
    <property type="evidence" value="ECO:0007669"/>
    <property type="project" value="InterPro"/>
</dbReference>
<dbReference type="Gene3D" id="1.10.10.10">
    <property type="entry name" value="Winged helix-like DNA-binding domain superfamily/Winged helix DNA-binding domain"/>
    <property type="match status" value="1"/>
</dbReference>
<dbReference type="RefSeq" id="WP_081138946.1">
    <property type="nucleotide sequence ID" value="NZ_MWUE01000015.1"/>
</dbReference>
<dbReference type="InterPro" id="IPR006497">
    <property type="entry name" value="Phage_lambda_VrpO_N"/>
</dbReference>
<gene>
    <name evidence="3" type="ORF">B2J69_10000</name>
</gene>
<feature type="region of interest" description="Disordered" evidence="1">
    <location>
        <begin position="138"/>
        <end position="178"/>
    </location>
</feature>
<reference evidence="3 4" key="1">
    <citation type="submission" date="2017-02" db="EMBL/GenBank/DDBJ databases">
        <title>Whole genome shotgun sequence of Pantoea agglomerans strain AS1 isolated from a cycad, Zamia floridana in Central Florida, USA.</title>
        <authorList>
            <person name="Lata P."/>
            <person name="Govindarajan S."/>
            <person name="Qi F."/>
            <person name="Li J.-L."/>
            <person name="Maurya S.K."/>
            <person name="Sahoo M.K."/>
        </authorList>
    </citation>
    <scope>NUCLEOTIDE SEQUENCE [LARGE SCALE GENOMIC DNA]</scope>
    <source>
        <strain evidence="3 4">AS1</strain>
    </source>
</reference>
<evidence type="ECO:0000259" key="2">
    <source>
        <dbReference type="Pfam" id="PF04492"/>
    </source>
</evidence>
<dbReference type="Proteomes" id="UP000192769">
    <property type="component" value="Unassembled WGS sequence"/>
</dbReference>